<dbReference type="Pfam" id="PF03583">
    <property type="entry name" value="LIP"/>
    <property type="match status" value="1"/>
</dbReference>
<gene>
    <name evidence="2" type="ORF">ACFFF6_06925</name>
</gene>
<feature type="transmembrane region" description="Helical" evidence="1">
    <location>
        <begin position="30"/>
        <end position="49"/>
    </location>
</feature>
<feature type="transmembrane region" description="Helical" evidence="1">
    <location>
        <begin position="81"/>
        <end position="100"/>
    </location>
</feature>
<organism evidence="2 3">
    <name type="scientific">Brachybacterium hainanense</name>
    <dbReference type="NCBI Taxonomy" id="1541174"/>
    <lineage>
        <taxon>Bacteria</taxon>
        <taxon>Bacillati</taxon>
        <taxon>Actinomycetota</taxon>
        <taxon>Actinomycetes</taxon>
        <taxon>Micrococcales</taxon>
        <taxon>Dermabacteraceae</taxon>
        <taxon>Brachybacterium</taxon>
    </lineage>
</organism>
<dbReference type="EMBL" id="JBHLSV010000006">
    <property type="protein sequence ID" value="MFC0673683.1"/>
    <property type="molecule type" value="Genomic_DNA"/>
</dbReference>
<feature type="transmembrane region" description="Helical" evidence="1">
    <location>
        <begin position="178"/>
        <end position="199"/>
    </location>
</feature>
<evidence type="ECO:0000313" key="2">
    <source>
        <dbReference type="EMBL" id="MFC0673683.1"/>
    </source>
</evidence>
<sequence>MLPVITAIATIALGLTLLLGGFSTATTVMLGGTGLVLLGALVLLGVVTVPGASGRIGIRIGAGLTVLLGGGAALLGPGIGIRVLVGIVAAGLLLLGADTARRRWRGGTRLRRASDLLLLAACGILGLLAIDSWPVLAVAAGRLVIGAGLAVLGLLALRSKRTSREQPNAARGRLRLTAACTALLCAVGLAVTSTALLGAGPRPAPDAFAAAPQDVPAEPGRLLRVEPFTTAVPAGAEAWRILYTTTTQDGAPALATGLVLAPEDRGAQPLPLLSIAHGTTGVSSRCAPSLSTAPFGDGAQEALFAMVTEHGWAGVLTDYVGLGTAGPHPYLIGPAEGRSVLDASRAARELTHLDLSSTTVLWGHSQGGHAALWAGQIAPEYAPDLQIAGIAALAPATDLEALAEASKNDMGGRTIAPYIASSWDAVHPELGLRDRLTPGTAGDVDRIAQLCFTDHDAIAALLRGSQIPVQVLPDAQLQGPLGDLLRENTPTGPFPAPVLVAQGDADPLVRPRMQEDWVMRRCADGIPIDYRAVPGRGHVERVAADSPINDPLVAWTLDRWDGDAATPTCGAR</sequence>
<dbReference type="Proteomes" id="UP001589793">
    <property type="component" value="Unassembled WGS sequence"/>
</dbReference>
<keyword evidence="3" id="KW-1185">Reference proteome</keyword>
<protein>
    <submittedName>
        <fullName evidence="2">Lipase family protein</fullName>
    </submittedName>
</protein>
<keyword evidence="1" id="KW-0812">Transmembrane</keyword>
<feature type="transmembrane region" description="Helical" evidence="1">
    <location>
        <begin position="112"/>
        <end position="130"/>
    </location>
</feature>
<evidence type="ECO:0000313" key="3">
    <source>
        <dbReference type="Proteomes" id="UP001589793"/>
    </source>
</evidence>
<keyword evidence="1" id="KW-0472">Membrane</keyword>
<comment type="caution">
    <text evidence="2">The sequence shown here is derived from an EMBL/GenBank/DDBJ whole genome shotgun (WGS) entry which is preliminary data.</text>
</comment>
<evidence type="ECO:0000256" key="1">
    <source>
        <dbReference type="SAM" id="Phobius"/>
    </source>
</evidence>
<dbReference type="PANTHER" id="PTHR34853:SF1">
    <property type="entry name" value="LIPASE 5"/>
    <property type="match status" value="1"/>
</dbReference>
<dbReference type="PANTHER" id="PTHR34853">
    <property type="match status" value="1"/>
</dbReference>
<proteinExistence type="predicted"/>
<dbReference type="InterPro" id="IPR005152">
    <property type="entry name" value="Lipase_secreted"/>
</dbReference>
<dbReference type="InterPro" id="IPR029058">
    <property type="entry name" value="AB_hydrolase_fold"/>
</dbReference>
<dbReference type="RefSeq" id="WP_376979446.1">
    <property type="nucleotide sequence ID" value="NZ_JBHLSV010000006.1"/>
</dbReference>
<keyword evidence="1" id="KW-1133">Transmembrane helix</keyword>
<reference evidence="2 3" key="1">
    <citation type="submission" date="2024-09" db="EMBL/GenBank/DDBJ databases">
        <authorList>
            <person name="Sun Q."/>
            <person name="Mori K."/>
        </authorList>
    </citation>
    <scope>NUCLEOTIDE SEQUENCE [LARGE SCALE GENOMIC DNA]</scope>
    <source>
        <strain evidence="2 3">CICC 10874</strain>
    </source>
</reference>
<feature type="transmembrane region" description="Helical" evidence="1">
    <location>
        <begin position="136"/>
        <end position="157"/>
    </location>
</feature>
<dbReference type="Gene3D" id="3.40.50.1820">
    <property type="entry name" value="alpha/beta hydrolase"/>
    <property type="match status" value="2"/>
</dbReference>
<dbReference type="SUPFAM" id="SSF53474">
    <property type="entry name" value="alpha/beta-Hydrolases"/>
    <property type="match status" value="1"/>
</dbReference>
<accession>A0ABV6R9N7</accession>
<name>A0ABV6R9N7_9MICO</name>